<dbReference type="PANTHER" id="PTHR46082:SF11">
    <property type="entry name" value="AAA+ ATPASE DOMAIN-CONTAINING PROTEIN-RELATED"/>
    <property type="match status" value="1"/>
</dbReference>
<protein>
    <submittedName>
        <fullName evidence="1">Nucleoside phosphorylase domain-containing protein</fullName>
    </submittedName>
</protein>
<evidence type="ECO:0000313" key="2">
    <source>
        <dbReference type="Proteomes" id="UP001610446"/>
    </source>
</evidence>
<dbReference type="InterPro" id="IPR053137">
    <property type="entry name" value="NLR-like"/>
</dbReference>
<comment type="caution">
    <text evidence="1">The sequence shown here is derived from an EMBL/GenBank/DDBJ whole genome shotgun (WGS) entry which is preliminary data.</text>
</comment>
<reference evidence="1 2" key="1">
    <citation type="submission" date="2024-07" db="EMBL/GenBank/DDBJ databases">
        <title>Section-level genome sequencing and comparative genomics of Aspergillus sections Usti and Cavernicolus.</title>
        <authorList>
            <consortium name="Lawrence Berkeley National Laboratory"/>
            <person name="Nybo J.L."/>
            <person name="Vesth T.C."/>
            <person name="Theobald S."/>
            <person name="Frisvad J.C."/>
            <person name="Larsen T.O."/>
            <person name="Kjaerboelling I."/>
            <person name="Rothschild-Mancinelli K."/>
            <person name="Lyhne E.K."/>
            <person name="Kogle M.E."/>
            <person name="Barry K."/>
            <person name="Clum A."/>
            <person name="Na H."/>
            <person name="Ledsgaard L."/>
            <person name="Lin J."/>
            <person name="Lipzen A."/>
            <person name="Kuo A."/>
            <person name="Riley R."/>
            <person name="Mondo S."/>
            <person name="Labutti K."/>
            <person name="Haridas S."/>
            <person name="Pangalinan J."/>
            <person name="Salamov A.A."/>
            <person name="Simmons B.A."/>
            <person name="Magnuson J.K."/>
            <person name="Chen J."/>
            <person name="Drula E."/>
            <person name="Henrissat B."/>
            <person name="Wiebenga A."/>
            <person name="Lubbers R.J."/>
            <person name="Gomes A.C."/>
            <person name="Makela M.R."/>
            <person name="Stajich J."/>
            <person name="Grigoriev I.V."/>
            <person name="Mortensen U.H."/>
            <person name="De Vries R.P."/>
            <person name="Baker S.E."/>
            <person name="Andersen M.R."/>
        </authorList>
    </citation>
    <scope>NUCLEOTIDE SEQUENCE [LARGE SCALE GENOMIC DNA]</scope>
    <source>
        <strain evidence="1 2">CBS 123904</strain>
    </source>
</reference>
<dbReference type="InterPro" id="IPR035994">
    <property type="entry name" value="Nucleoside_phosphorylase_sf"/>
</dbReference>
<accession>A0ABR4KXH0</accession>
<organism evidence="1 2">
    <name type="scientific">Aspergillus pseudoustus</name>
    <dbReference type="NCBI Taxonomy" id="1810923"/>
    <lineage>
        <taxon>Eukaryota</taxon>
        <taxon>Fungi</taxon>
        <taxon>Dikarya</taxon>
        <taxon>Ascomycota</taxon>
        <taxon>Pezizomycotina</taxon>
        <taxon>Eurotiomycetes</taxon>
        <taxon>Eurotiomycetidae</taxon>
        <taxon>Eurotiales</taxon>
        <taxon>Aspergillaceae</taxon>
        <taxon>Aspergillus</taxon>
        <taxon>Aspergillus subgen. Nidulantes</taxon>
    </lineage>
</organism>
<proteinExistence type="predicted"/>
<dbReference type="SUPFAM" id="SSF53167">
    <property type="entry name" value="Purine and uridine phosphorylases"/>
    <property type="match status" value="1"/>
</dbReference>
<dbReference type="Proteomes" id="UP001610446">
    <property type="component" value="Unassembled WGS sequence"/>
</dbReference>
<dbReference type="Gene3D" id="3.40.50.1580">
    <property type="entry name" value="Nucleoside phosphorylase domain"/>
    <property type="match status" value="1"/>
</dbReference>
<sequence>MGGHNVVAVCLPHGSYGTNAATDVASNMRRSFPSLQFCILVGIGAGVPSSKNDIRLGDVIVSTPSGRYSGVLPYDMIKSLEAGASQLNGYLCPPPQTLMCAISELESDPALSSTPLDNFLCHIQKCKPLKFEYPGTDKDRLFVAEAARSPNQPKIFYGLIASANRLMRCADERDRLGKEHNVLCIELVGAGIMNSFPCLVIRGISDYADSHKNKIWQNYASAAAAAYAKLLLSRLRTMDDLEDSPTVEDQGLLRKRLRSLSTDDYQQSMKRAAS</sequence>
<evidence type="ECO:0000313" key="1">
    <source>
        <dbReference type="EMBL" id="KAL2855928.1"/>
    </source>
</evidence>
<keyword evidence="2" id="KW-1185">Reference proteome</keyword>
<dbReference type="PANTHER" id="PTHR46082">
    <property type="entry name" value="ATP/GTP-BINDING PROTEIN-RELATED"/>
    <property type="match status" value="1"/>
</dbReference>
<dbReference type="EMBL" id="JBFXLU010000009">
    <property type="protein sequence ID" value="KAL2855928.1"/>
    <property type="molecule type" value="Genomic_DNA"/>
</dbReference>
<gene>
    <name evidence="1" type="ORF">BJY01DRAFT_243108</name>
</gene>
<name>A0ABR4KXH0_9EURO</name>